<organism evidence="1">
    <name type="scientific">viral metagenome</name>
    <dbReference type="NCBI Taxonomy" id="1070528"/>
    <lineage>
        <taxon>unclassified sequences</taxon>
        <taxon>metagenomes</taxon>
        <taxon>organismal metagenomes</taxon>
    </lineage>
</organism>
<dbReference type="AlphaFoldDB" id="A0A6C0KG06"/>
<reference evidence="1" key="1">
    <citation type="journal article" date="2020" name="Nature">
        <title>Giant virus diversity and host interactions through global metagenomics.</title>
        <authorList>
            <person name="Schulz F."/>
            <person name="Roux S."/>
            <person name="Paez-Espino D."/>
            <person name="Jungbluth S."/>
            <person name="Walsh D.A."/>
            <person name="Denef V.J."/>
            <person name="McMahon K.D."/>
            <person name="Konstantinidis K.T."/>
            <person name="Eloe-Fadrosh E.A."/>
            <person name="Kyrpides N.C."/>
            <person name="Woyke T."/>
        </authorList>
    </citation>
    <scope>NUCLEOTIDE SEQUENCE</scope>
    <source>
        <strain evidence="1">GVMAG-S-3300002307-41</strain>
    </source>
</reference>
<sequence length="179" mass="20305">MTTMIARPPRWCDNGNACIYSNCPHRHEKCAHFAAGKCRTKNMNKPCDGGCMYDHRDPSTLVEFVRNVPLFNYDDIMETFGSKGIIEMNGGFERFDLTKMTVADRKLLVRSLKDGGFKFEVDDDRTVMEVFQIPGHTGWEPIASEPTGMVLTEEENWIGMMSASEYNQYVAATWGIKAN</sequence>
<proteinExistence type="predicted"/>
<evidence type="ECO:0000313" key="1">
    <source>
        <dbReference type="EMBL" id="QHU15620.1"/>
    </source>
</evidence>
<accession>A0A6C0KG06</accession>
<protein>
    <submittedName>
        <fullName evidence="1">Uncharacterized protein</fullName>
    </submittedName>
</protein>
<name>A0A6C0KG06_9ZZZZ</name>
<dbReference type="EMBL" id="MN740866">
    <property type="protein sequence ID" value="QHU15620.1"/>
    <property type="molecule type" value="Genomic_DNA"/>
</dbReference>